<dbReference type="AlphaFoldDB" id="A0A023D4W5"/>
<keyword evidence="1" id="KW-0547">Nucleotide-binding</keyword>
<reference evidence="6 7" key="2">
    <citation type="journal article" date="2014" name="FEMS Microbiol. Lett.">
        <title>Draft genomic DNA sequence of the facultatively methylotrophic bacterium Acidomonas methanolica type strain MB58.</title>
        <authorList>
            <person name="Higashiura N."/>
            <person name="Hadano H."/>
            <person name="Hirakawa H."/>
            <person name="Matsutani M."/>
            <person name="Takabe S."/>
            <person name="Matsushita K."/>
            <person name="Azuma Y."/>
        </authorList>
    </citation>
    <scope>NUCLEOTIDE SEQUENCE [LARGE SCALE GENOMIC DNA]</scope>
    <source>
        <strain evidence="6 7">MB58</strain>
    </source>
</reference>
<proteinExistence type="predicted"/>
<dbReference type="InterPro" id="IPR027417">
    <property type="entry name" value="P-loop_NTPase"/>
</dbReference>
<evidence type="ECO:0000259" key="5">
    <source>
        <dbReference type="PROSITE" id="PS51194"/>
    </source>
</evidence>
<dbReference type="GO" id="GO:0004386">
    <property type="term" value="F:helicase activity"/>
    <property type="evidence" value="ECO:0007669"/>
    <property type="project" value="UniProtKB-KW"/>
</dbReference>
<dbReference type="InterPro" id="IPR050699">
    <property type="entry name" value="RNA-DNA_Helicase"/>
</dbReference>
<dbReference type="InterPro" id="IPR055206">
    <property type="entry name" value="DEXQc_SUV3"/>
</dbReference>
<dbReference type="EMBL" id="BAND01000038">
    <property type="protein sequence ID" value="GAJ28851.1"/>
    <property type="molecule type" value="Genomic_DNA"/>
</dbReference>
<evidence type="ECO:0000313" key="7">
    <source>
        <dbReference type="Proteomes" id="UP000019760"/>
    </source>
</evidence>
<evidence type="ECO:0000313" key="6">
    <source>
        <dbReference type="EMBL" id="GAJ28851.1"/>
    </source>
</evidence>
<organism evidence="6 7">
    <name type="scientific">Acidomonas methanolica NBRC 104435</name>
    <dbReference type="NCBI Taxonomy" id="1231351"/>
    <lineage>
        <taxon>Bacteria</taxon>
        <taxon>Pseudomonadati</taxon>
        <taxon>Pseudomonadota</taxon>
        <taxon>Alphaproteobacteria</taxon>
        <taxon>Acetobacterales</taxon>
        <taxon>Acetobacteraceae</taxon>
        <taxon>Acidomonas</taxon>
    </lineage>
</organism>
<dbReference type="SMART" id="SM00490">
    <property type="entry name" value="HELICc"/>
    <property type="match status" value="1"/>
</dbReference>
<dbReference type="Proteomes" id="UP000019760">
    <property type="component" value="Unassembled WGS sequence"/>
</dbReference>
<evidence type="ECO:0000256" key="4">
    <source>
        <dbReference type="ARBA" id="ARBA00022840"/>
    </source>
</evidence>
<dbReference type="Pfam" id="PF22527">
    <property type="entry name" value="DEXQc_Suv3"/>
    <property type="match status" value="1"/>
</dbReference>
<dbReference type="Gene3D" id="3.40.50.300">
    <property type="entry name" value="P-loop containing nucleotide triphosphate hydrolases"/>
    <property type="match status" value="2"/>
</dbReference>
<evidence type="ECO:0000256" key="3">
    <source>
        <dbReference type="ARBA" id="ARBA00022806"/>
    </source>
</evidence>
<keyword evidence="3 6" id="KW-0347">Helicase</keyword>
<reference evidence="7" key="1">
    <citation type="journal article" date="2014" name="FEMS Microbiol. Lett.">
        <title>Draft Genomic DNA Sequence of the Facultatively Methylotrophic Bacterium Acidomonas methanolica type strain MB58.</title>
        <authorList>
            <person name="Higashiura N."/>
            <person name="Hadano H."/>
            <person name="Hirakawa H."/>
            <person name="Matsutani M."/>
            <person name="Takabe S."/>
            <person name="Matsushita K."/>
            <person name="Azuma Y."/>
        </authorList>
    </citation>
    <scope>NUCLEOTIDE SEQUENCE [LARGE SCALE GENOMIC DNA]</scope>
    <source>
        <strain evidence="7">MB58</strain>
    </source>
</reference>
<dbReference type="Pfam" id="PF00271">
    <property type="entry name" value="Helicase_C"/>
    <property type="match status" value="1"/>
</dbReference>
<dbReference type="RefSeq" id="WP_042057882.1">
    <property type="nucleotide sequence ID" value="NZ_BAND01000038.1"/>
</dbReference>
<accession>A0A023D4W5</accession>
<dbReference type="PROSITE" id="PS51194">
    <property type="entry name" value="HELICASE_CTER"/>
    <property type="match status" value="1"/>
</dbReference>
<dbReference type="SUPFAM" id="SSF52540">
    <property type="entry name" value="P-loop containing nucleoside triphosphate hydrolases"/>
    <property type="match status" value="2"/>
</dbReference>
<gene>
    <name evidence="6" type="ORF">Amme_038_100</name>
</gene>
<keyword evidence="4" id="KW-0067">ATP-binding</keyword>
<sequence>MTGKQSGSFSFTRHHAMPARVRAILGPTNTGKTHYALDRMLAHASGIIAFPLRLLARENYERMAALKGARAVALITGEEKIIPPDARWIACTTEAMPLDRHAEFIAIDEIQLCADPDRGHVFTDRLLNARGAVETLFLGAETIRPLLQRLVPGIEIDTRPRLSALIGTGHTKLSRLPPRSAIVAFSAADVYAIAEAIRQRRGGCAIVMGRLSPRTRNAQVQLYQNKEVDYLVATDAIGMGLNMDVNHVALAALTKFDGSALRPLQPQEIAQIAGRAGRGTRDGTFGTTGEARLMSESTTEAIETHRFDPLQRLYWRNSDLDFSSPMALAASLHRPPTRPGLTAGREAADLLTLEALAEDNAIRDAVTGSKRTKLLWEVCQIPDFRKLGDDSHTHLCRKLFFHLLEDGRIPAAWLANHIDSFSRTDGDIDTLMQRLAGVRVAAYVAARADWTEEAGRWQEHARIAEDQLSDALHERLTARFVDRRATSILRRLDPQSDRPLLSAVTHDGEVIVEGHAVGRMDGFTLTSSLGASGPEQRLMLRAGRRALIQEIPRRVRALAESPDEAFSLDRVTATVSWQDTPVARLRAGATLLEPDLRLLSGEIEDARQRDRVRDRLHAFFRTCIARDLAPLFAARDSVTLPEARGVLHRLSEAGGLAALTTADHGLDRAALAQLRRLGVVIGSHRAFIPALLRPAPMTMRALLLALRHGCAPPPLPDAHRVSFPLAKLAPAALPSSAMLQLWAELGWIRAGDYLLRLDIAERLTREIRHLTRGGNRQADPHLLSLAGIPAHDLTAALRDLGLRVHAPHALNAATFGPASPLMLLAQRAATPRPPRPREARDDAHSPFAVLRTLQVKA</sequence>
<feature type="domain" description="Helicase C-terminal" evidence="5">
    <location>
        <begin position="168"/>
        <end position="321"/>
    </location>
</feature>
<name>A0A023D4W5_ACIMT</name>
<keyword evidence="7" id="KW-1185">Reference proteome</keyword>
<dbReference type="GO" id="GO:0005524">
    <property type="term" value="F:ATP binding"/>
    <property type="evidence" value="ECO:0007669"/>
    <property type="project" value="UniProtKB-KW"/>
</dbReference>
<evidence type="ECO:0000256" key="1">
    <source>
        <dbReference type="ARBA" id="ARBA00022741"/>
    </source>
</evidence>
<protein>
    <submittedName>
        <fullName evidence="6">DNA helicase</fullName>
    </submittedName>
</protein>
<evidence type="ECO:0000256" key="2">
    <source>
        <dbReference type="ARBA" id="ARBA00022801"/>
    </source>
</evidence>
<comment type="caution">
    <text evidence="6">The sequence shown here is derived from an EMBL/GenBank/DDBJ whole genome shotgun (WGS) entry which is preliminary data.</text>
</comment>
<dbReference type="PANTHER" id="PTHR12131">
    <property type="entry name" value="ATP-DEPENDENT RNA AND DNA HELICASE"/>
    <property type="match status" value="1"/>
</dbReference>
<dbReference type="GO" id="GO:0016787">
    <property type="term" value="F:hydrolase activity"/>
    <property type="evidence" value="ECO:0007669"/>
    <property type="project" value="UniProtKB-KW"/>
</dbReference>
<dbReference type="PANTHER" id="PTHR12131:SF1">
    <property type="entry name" value="ATP-DEPENDENT RNA HELICASE SUPV3L1, MITOCHONDRIAL-RELATED"/>
    <property type="match status" value="1"/>
</dbReference>
<keyword evidence="2" id="KW-0378">Hydrolase</keyword>
<dbReference type="InterPro" id="IPR001650">
    <property type="entry name" value="Helicase_C-like"/>
</dbReference>